<dbReference type="NCBIfam" id="NF047389">
    <property type="entry name" value="ATPase_Sll1717"/>
    <property type="match status" value="1"/>
</dbReference>
<protein>
    <submittedName>
        <fullName evidence="1">Uncharacterized protein</fullName>
    </submittedName>
</protein>
<accession>A0A7J4ZNF8</accession>
<evidence type="ECO:0000313" key="1">
    <source>
        <dbReference type="EMBL" id="KAB0664030.1"/>
    </source>
</evidence>
<dbReference type="AlphaFoldDB" id="A0A7J4ZNF8"/>
<dbReference type="SUPFAM" id="SSF52540">
    <property type="entry name" value="P-loop containing nucleoside triphosphate hydrolases"/>
    <property type="match status" value="1"/>
</dbReference>
<reference evidence="1 2" key="1">
    <citation type="submission" date="2019-09" db="EMBL/GenBank/DDBJ databases">
        <title>Geobacter sp. Red96, a novel strain isolated from paddy soil.</title>
        <authorList>
            <person name="Xu Z."/>
            <person name="Masuda Y."/>
            <person name="Itoh H."/>
            <person name="Senoo K."/>
        </authorList>
    </citation>
    <scope>NUCLEOTIDE SEQUENCE [LARGE SCALE GENOMIC DNA]</scope>
    <source>
        <strain evidence="1 2">Red96</strain>
    </source>
</reference>
<dbReference type="EMBL" id="VZQZ01000010">
    <property type="protein sequence ID" value="KAB0664030.1"/>
    <property type="molecule type" value="Genomic_DNA"/>
</dbReference>
<evidence type="ECO:0000313" key="2">
    <source>
        <dbReference type="Proteomes" id="UP000420562"/>
    </source>
</evidence>
<dbReference type="RefSeq" id="WP_151129350.1">
    <property type="nucleotide sequence ID" value="NZ_VZQZ01000010.1"/>
</dbReference>
<sequence>MEILAKMDIDEVFGNEAGEEESRDFLKEVYIENDIYARAIGNTRIVCVRSRKGVGKSALLARAFTHCEHKGYSALWLSPTDLAVQLDTDYNISVDRLKKRLARLSVGCLAKKIGFSAAENADEAIAWAEKDGFRSKDFISKVAKTFQDVVKAKNDPGISEDSVTRLLARFAEQKVLTIFIDDLDRGWRPTGPDSIRLKAMISAIREIARECDGVSFRLSLREDVWQYLEIHDEQIDKFRQYAHFLKWDDAALRKIIGKRIWHYCKQNINGYSVSSSDDLSNIYELFDRTYTWSEEIKQMHEVLTNLSRRRPRDIIQLVKGAAVRAKSEGHTKIQETDVRNEFVYSYSRVRTLDLIKEFKNECEQMESLITVFGGKRYIRVMPYQEVIGLIKSVNGRISIEIFGKRATDVDCHNFLYRCGFISAREKISLTKYRHKLYEDAPSLIESMVGVEKYDWEIHAAFRPYLESLQVSPYQEKTRKSKRGR</sequence>
<keyword evidence="2" id="KW-1185">Reference proteome</keyword>
<organism evidence="1 2">
    <name type="scientific">Oryzomonas japonica</name>
    <dbReference type="NCBI Taxonomy" id="2603858"/>
    <lineage>
        <taxon>Bacteria</taxon>
        <taxon>Pseudomonadati</taxon>
        <taxon>Thermodesulfobacteriota</taxon>
        <taxon>Desulfuromonadia</taxon>
        <taxon>Geobacterales</taxon>
        <taxon>Geobacteraceae</taxon>
        <taxon>Oryzomonas</taxon>
    </lineage>
</organism>
<dbReference type="Proteomes" id="UP000420562">
    <property type="component" value="Unassembled WGS sequence"/>
</dbReference>
<name>A0A7J4ZNF8_9BACT</name>
<dbReference type="InterPro" id="IPR027417">
    <property type="entry name" value="P-loop_NTPase"/>
</dbReference>
<gene>
    <name evidence="1" type="ORF">F6V25_14580</name>
</gene>
<proteinExistence type="predicted"/>
<comment type="caution">
    <text evidence="1">The sequence shown here is derived from an EMBL/GenBank/DDBJ whole genome shotgun (WGS) entry which is preliminary data.</text>
</comment>
<dbReference type="InterPro" id="IPR059206">
    <property type="entry name" value="Sll1717-like"/>
</dbReference>